<accession>A0A0C3PF60</accession>
<evidence type="ECO:0000313" key="2">
    <source>
        <dbReference type="EMBL" id="KIP04178.1"/>
    </source>
</evidence>
<gene>
    <name evidence="2" type="ORF">PHLGIDRAFT_204783</name>
</gene>
<organism evidence="2 3">
    <name type="scientific">Phlebiopsis gigantea (strain 11061_1 CR5-6)</name>
    <name type="common">White-rot fungus</name>
    <name type="synonym">Peniophora gigantea</name>
    <dbReference type="NCBI Taxonomy" id="745531"/>
    <lineage>
        <taxon>Eukaryota</taxon>
        <taxon>Fungi</taxon>
        <taxon>Dikarya</taxon>
        <taxon>Basidiomycota</taxon>
        <taxon>Agaricomycotina</taxon>
        <taxon>Agaricomycetes</taxon>
        <taxon>Polyporales</taxon>
        <taxon>Phanerochaetaceae</taxon>
        <taxon>Phlebiopsis</taxon>
    </lineage>
</organism>
<proteinExistence type="predicted"/>
<keyword evidence="3" id="KW-1185">Reference proteome</keyword>
<sequence length="671" mass="73105">MRDTSTSEADLGTSLFINLLKKSLVAGNPYASEPTVCSEPFDPRRAKLADVDINRGPYTKAHTMRKDDSSQPKPRGLSFKPKHTAVDWLTSTRIQRSRGDSRPLPLFNSLSAFSRTTKWKRVPYTQQGWVIHRVEPQGAVTNENAQGAQAPPAHPGETCPAPAEQPAGLPESAHDDSADDIITPLGGQDPTETPLTDPSEVSANTETVERRRRKTRRSGKEVRRRRMNAALRAAEAALAGSLTDGPCETSEGTDAADDADAGAALEVDSFLDSLCGTDEGTETHKQDEAGYVNDIRVSGPTISLADSSVRSETTYGESSNEKSSQDDAAVEASATSDVPLPKKKKAYRRSGHAAKLRHREMIANEKREREAQREAELADAKTYLTTFADVPGNVNFVQSGPWLIPTTTVEAFAPVYPSYIAKDFPAFPLCVVDSLPKHQKMKQATAEPSGNSAEHRATGKRTIIAREWTLITTDFREMHGPWEAENETESCKQTSGYIHTKPKQFRYSLFARVNMQFMASGYPPLYLYPPELHPSSRFLPFVPRPDDDPSALASELPSDPSTAPISVVIPGISTIAHESLDIGKATPGIRQENPPIPVVLQETSGPVEEESTDGQEASGRVVPATTDYIATPTADKTASPTPRRRVGVACDHCGHFVPFNPVFARATRDLK</sequence>
<feature type="region of interest" description="Disordered" evidence="1">
    <location>
        <begin position="60"/>
        <end position="80"/>
    </location>
</feature>
<feature type="compositionally biased region" description="Basic residues" evidence="1">
    <location>
        <begin position="341"/>
        <end position="354"/>
    </location>
</feature>
<dbReference type="AlphaFoldDB" id="A0A0C3PF60"/>
<evidence type="ECO:0000256" key="1">
    <source>
        <dbReference type="SAM" id="MobiDB-lite"/>
    </source>
</evidence>
<feature type="compositionally biased region" description="Basic residues" evidence="1">
    <location>
        <begin position="210"/>
        <end position="225"/>
    </location>
</feature>
<feature type="compositionally biased region" description="Polar residues" evidence="1">
    <location>
        <begin position="190"/>
        <end position="204"/>
    </location>
</feature>
<protein>
    <submittedName>
        <fullName evidence="2">Uncharacterized protein</fullName>
    </submittedName>
</protein>
<feature type="region of interest" description="Disordered" evidence="1">
    <location>
        <begin position="143"/>
        <end position="225"/>
    </location>
</feature>
<feature type="compositionally biased region" description="Polar residues" evidence="1">
    <location>
        <begin position="306"/>
        <end position="318"/>
    </location>
</feature>
<dbReference type="Proteomes" id="UP000053257">
    <property type="component" value="Unassembled WGS sequence"/>
</dbReference>
<feature type="region of interest" description="Disordered" evidence="1">
    <location>
        <begin position="306"/>
        <end position="354"/>
    </location>
</feature>
<dbReference type="EMBL" id="KN840583">
    <property type="protein sequence ID" value="KIP04178.1"/>
    <property type="molecule type" value="Genomic_DNA"/>
</dbReference>
<name>A0A0C3PF60_PHLG1</name>
<evidence type="ECO:0000313" key="3">
    <source>
        <dbReference type="Proteomes" id="UP000053257"/>
    </source>
</evidence>
<reference evidence="2 3" key="1">
    <citation type="journal article" date="2014" name="PLoS Genet.">
        <title>Analysis of the Phlebiopsis gigantea genome, transcriptome and secretome provides insight into its pioneer colonization strategies of wood.</title>
        <authorList>
            <person name="Hori C."/>
            <person name="Ishida T."/>
            <person name="Igarashi K."/>
            <person name="Samejima M."/>
            <person name="Suzuki H."/>
            <person name="Master E."/>
            <person name="Ferreira P."/>
            <person name="Ruiz-Duenas F.J."/>
            <person name="Held B."/>
            <person name="Canessa P."/>
            <person name="Larrondo L.F."/>
            <person name="Schmoll M."/>
            <person name="Druzhinina I.S."/>
            <person name="Kubicek C.P."/>
            <person name="Gaskell J.A."/>
            <person name="Kersten P."/>
            <person name="St John F."/>
            <person name="Glasner J."/>
            <person name="Sabat G."/>
            <person name="Splinter BonDurant S."/>
            <person name="Syed K."/>
            <person name="Yadav J."/>
            <person name="Mgbeahuruike A.C."/>
            <person name="Kovalchuk A."/>
            <person name="Asiegbu F.O."/>
            <person name="Lackner G."/>
            <person name="Hoffmeister D."/>
            <person name="Rencoret J."/>
            <person name="Gutierrez A."/>
            <person name="Sun H."/>
            <person name="Lindquist E."/>
            <person name="Barry K."/>
            <person name="Riley R."/>
            <person name="Grigoriev I.V."/>
            <person name="Henrissat B."/>
            <person name="Kues U."/>
            <person name="Berka R.M."/>
            <person name="Martinez A.T."/>
            <person name="Covert S.F."/>
            <person name="Blanchette R.A."/>
            <person name="Cullen D."/>
        </authorList>
    </citation>
    <scope>NUCLEOTIDE SEQUENCE [LARGE SCALE GENOMIC DNA]</scope>
    <source>
        <strain evidence="2 3">11061_1 CR5-6</strain>
    </source>
</reference>
<dbReference type="HOGENOM" id="CLU_409443_0_0_1"/>